<dbReference type="Proteomes" id="UP000011014">
    <property type="component" value="Unassembled WGS sequence"/>
</dbReference>
<accession>E4Z1N1</accession>
<feature type="non-terminal residue" evidence="1">
    <location>
        <position position="86"/>
    </location>
</feature>
<protein>
    <submittedName>
        <fullName evidence="1">Uncharacterized protein</fullName>
    </submittedName>
</protein>
<evidence type="ECO:0000313" key="1">
    <source>
        <dbReference type="EMBL" id="CBY41609.1"/>
    </source>
</evidence>
<dbReference type="EMBL" id="FN656529">
    <property type="protein sequence ID" value="CBY41609.1"/>
    <property type="molecule type" value="Genomic_DNA"/>
</dbReference>
<proteinExistence type="predicted"/>
<sequence>MEQRTAEYLDAANGHIEVSTLLITDEIQEQQLKTWAKKAAIPTDGSFLLAVEEGTHAVAKLANDRERYEKAVADAADALKTDPSST</sequence>
<organism evidence="1">
    <name type="scientific">Oikopleura dioica</name>
    <name type="common">Tunicate</name>
    <dbReference type="NCBI Taxonomy" id="34765"/>
    <lineage>
        <taxon>Eukaryota</taxon>
        <taxon>Metazoa</taxon>
        <taxon>Chordata</taxon>
        <taxon>Tunicata</taxon>
        <taxon>Appendicularia</taxon>
        <taxon>Copelata</taxon>
        <taxon>Oikopleuridae</taxon>
        <taxon>Oikopleura</taxon>
    </lineage>
</organism>
<name>E4Z1N1_OIKDI</name>
<dbReference type="AlphaFoldDB" id="E4Z1N1"/>
<reference evidence="1" key="1">
    <citation type="journal article" date="2010" name="Science">
        <title>Plasticity of animal genome architecture unmasked by rapid evolution of a pelagic tunicate.</title>
        <authorList>
            <person name="Denoeud F."/>
            <person name="Henriet S."/>
            <person name="Mungpakdee S."/>
            <person name="Aury J.M."/>
            <person name="Da Silva C."/>
            <person name="Brinkmann H."/>
            <person name="Mikhaleva J."/>
            <person name="Olsen L.C."/>
            <person name="Jubin C."/>
            <person name="Canestro C."/>
            <person name="Bouquet J.M."/>
            <person name="Danks G."/>
            <person name="Poulain J."/>
            <person name="Campsteijn C."/>
            <person name="Adamski M."/>
            <person name="Cross I."/>
            <person name="Yadetie F."/>
            <person name="Muffato M."/>
            <person name="Louis A."/>
            <person name="Butcher S."/>
            <person name="Tsagkogeorga G."/>
            <person name="Konrad A."/>
            <person name="Singh S."/>
            <person name="Jensen M.F."/>
            <person name="Cong E.H."/>
            <person name="Eikeseth-Otteraa H."/>
            <person name="Noel B."/>
            <person name="Anthouard V."/>
            <person name="Porcel B.M."/>
            <person name="Kachouri-Lafond R."/>
            <person name="Nishino A."/>
            <person name="Ugolini M."/>
            <person name="Chourrout P."/>
            <person name="Nishida H."/>
            <person name="Aasland R."/>
            <person name="Huzurbazar S."/>
            <person name="Westhof E."/>
            <person name="Delsuc F."/>
            <person name="Lehrach H."/>
            <person name="Reinhardt R."/>
            <person name="Weissenbach J."/>
            <person name="Roy S.W."/>
            <person name="Artiguenave F."/>
            <person name="Postlethwait J.H."/>
            <person name="Manak J.R."/>
            <person name="Thompson E.M."/>
            <person name="Jaillon O."/>
            <person name="Du Pasquier L."/>
            <person name="Boudinot P."/>
            <person name="Liberles D.A."/>
            <person name="Volff J.N."/>
            <person name="Philippe H."/>
            <person name="Lenhard B."/>
            <person name="Roest Crollius H."/>
            <person name="Wincker P."/>
            <person name="Chourrout D."/>
        </authorList>
    </citation>
    <scope>NUCLEOTIDE SEQUENCE [LARGE SCALE GENOMIC DNA]</scope>
</reference>
<gene>
    <name evidence="1" type="ORF">GSOID_T00023692001</name>
</gene>